<keyword evidence="7 10" id="KW-0560">Oxidoreductase</keyword>
<evidence type="ECO:0000256" key="6">
    <source>
        <dbReference type="ARBA" id="ARBA00022857"/>
    </source>
</evidence>
<dbReference type="RefSeq" id="WP_256116731.1">
    <property type="nucleotide sequence ID" value="NZ_WHSB02000003.1"/>
</dbReference>
<evidence type="ECO:0000256" key="9">
    <source>
        <dbReference type="ARBA" id="ARBA00048793"/>
    </source>
</evidence>
<comment type="similarity">
    <text evidence="2 10">Belongs to the ketopantoate reductase family.</text>
</comment>
<feature type="domain" description="Ketopantoate reductase N-terminal" evidence="11">
    <location>
        <begin position="9"/>
        <end position="158"/>
    </location>
</feature>
<dbReference type="Gene3D" id="1.10.1040.10">
    <property type="entry name" value="N-(1-d-carboxylethyl)-l-norvaline Dehydrogenase, domain 2"/>
    <property type="match status" value="1"/>
</dbReference>
<dbReference type="InterPro" id="IPR003710">
    <property type="entry name" value="ApbA"/>
</dbReference>
<dbReference type="PANTHER" id="PTHR21708">
    <property type="entry name" value="PROBABLE 2-DEHYDROPANTOATE 2-REDUCTASE"/>
    <property type="match status" value="1"/>
</dbReference>
<reference evidence="13" key="1">
    <citation type="submission" date="2021-07" db="EMBL/GenBank/DDBJ databases">
        <title>Shinella sp. nov., a novel member of the genus Shinella from water.</title>
        <authorList>
            <person name="Deng Y."/>
        </authorList>
    </citation>
    <scope>NUCLEOTIDE SEQUENCE</scope>
    <source>
        <strain evidence="13">CPCC 100929</strain>
    </source>
</reference>
<gene>
    <name evidence="13" type="ORF">GB927_010470</name>
</gene>
<comment type="function">
    <text evidence="10">Catalyzes the NADPH-dependent reduction of ketopantoate into pantoic acid.</text>
</comment>
<evidence type="ECO:0000256" key="1">
    <source>
        <dbReference type="ARBA" id="ARBA00004994"/>
    </source>
</evidence>
<comment type="caution">
    <text evidence="13">The sequence shown here is derived from an EMBL/GenBank/DDBJ whole genome shotgun (WGS) entry which is preliminary data.</text>
</comment>
<dbReference type="InterPro" id="IPR013752">
    <property type="entry name" value="KPA_reductase"/>
</dbReference>
<evidence type="ECO:0000256" key="8">
    <source>
        <dbReference type="ARBA" id="ARBA00032024"/>
    </source>
</evidence>
<comment type="catalytic activity">
    <reaction evidence="9 10">
        <text>(R)-pantoate + NADP(+) = 2-dehydropantoate + NADPH + H(+)</text>
        <dbReference type="Rhea" id="RHEA:16233"/>
        <dbReference type="ChEBI" id="CHEBI:11561"/>
        <dbReference type="ChEBI" id="CHEBI:15378"/>
        <dbReference type="ChEBI" id="CHEBI:15980"/>
        <dbReference type="ChEBI" id="CHEBI:57783"/>
        <dbReference type="ChEBI" id="CHEBI:58349"/>
        <dbReference type="EC" id="1.1.1.169"/>
    </reaction>
</comment>
<evidence type="ECO:0000313" key="13">
    <source>
        <dbReference type="EMBL" id="MCQ4630463.1"/>
    </source>
</evidence>
<evidence type="ECO:0000256" key="5">
    <source>
        <dbReference type="ARBA" id="ARBA00022655"/>
    </source>
</evidence>
<dbReference type="InterPro" id="IPR051402">
    <property type="entry name" value="KPR-Related"/>
</dbReference>
<feature type="domain" description="Ketopantoate reductase C-terminal" evidence="12">
    <location>
        <begin position="184"/>
        <end position="307"/>
    </location>
</feature>
<evidence type="ECO:0000256" key="10">
    <source>
        <dbReference type="RuleBase" id="RU362068"/>
    </source>
</evidence>
<sequence>MTNYENPAVVIVGAGAMGCLFGGLLAEGGLNVTLVDVWQDHVDRINRDGLKVVGFGGDRHIRMRAVPNGAEVQRADVVFFQCKATANKAAAGSVRHLFSGGETVGISFQNGMGSEDEIGGIVGPQQMLMGLTAQSAMLEEPGVVRGFADLPSYIGELQGGASERATRVASVLTRPGLKIVASEDILREKWSKLLVNIAFAGTSGTTGLTLGEVIEHPELRSVAEAAMEEAAMVAAAKGVVLDPAARTKTFDQILSGAARNNKASVLADLTAGRLTEVDYIYGTVIRYASELGISVPTMRALAALIKGCEAAAKRPAT</sequence>
<dbReference type="SUPFAM" id="SSF48179">
    <property type="entry name" value="6-phosphogluconate dehydrogenase C-terminal domain-like"/>
    <property type="match status" value="1"/>
</dbReference>
<organism evidence="13 14">
    <name type="scientific">Shinella lacus</name>
    <dbReference type="NCBI Taxonomy" id="2654216"/>
    <lineage>
        <taxon>Bacteria</taxon>
        <taxon>Pseudomonadati</taxon>
        <taxon>Pseudomonadota</taxon>
        <taxon>Alphaproteobacteria</taxon>
        <taxon>Hyphomicrobiales</taxon>
        <taxon>Rhizobiaceae</taxon>
        <taxon>Shinella</taxon>
    </lineage>
</organism>
<protein>
    <recommendedName>
        <fullName evidence="4 10">2-dehydropantoate 2-reductase</fullName>
        <ecNumber evidence="3 10">1.1.1.169</ecNumber>
    </recommendedName>
    <alternativeName>
        <fullName evidence="8 10">Ketopantoate reductase</fullName>
    </alternativeName>
</protein>
<evidence type="ECO:0000313" key="14">
    <source>
        <dbReference type="Proteomes" id="UP000996601"/>
    </source>
</evidence>
<dbReference type="Proteomes" id="UP000996601">
    <property type="component" value="Unassembled WGS sequence"/>
</dbReference>
<evidence type="ECO:0000256" key="2">
    <source>
        <dbReference type="ARBA" id="ARBA00007870"/>
    </source>
</evidence>
<dbReference type="Pfam" id="PF08546">
    <property type="entry name" value="ApbA_C"/>
    <property type="match status" value="1"/>
</dbReference>
<dbReference type="EMBL" id="WHSB02000003">
    <property type="protein sequence ID" value="MCQ4630463.1"/>
    <property type="molecule type" value="Genomic_DNA"/>
</dbReference>
<dbReference type="InterPro" id="IPR013328">
    <property type="entry name" value="6PGD_dom2"/>
</dbReference>
<dbReference type="NCBIfam" id="TIGR00745">
    <property type="entry name" value="apbA_panE"/>
    <property type="match status" value="1"/>
</dbReference>
<keyword evidence="6 10" id="KW-0521">NADP</keyword>
<evidence type="ECO:0000259" key="12">
    <source>
        <dbReference type="Pfam" id="PF08546"/>
    </source>
</evidence>
<dbReference type="SUPFAM" id="SSF51735">
    <property type="entry name" value="NAD(P)-binding Rossmann-fold domains"/>
    <property type="match status" value="1"/>
</dbReference>
<proteinExistence type="inferred from homology"/>
<dbReference type="InterPro" id="IPR013332">
    <property type="entry name" value="KPR_N"/>
</dbReference>
<keyword evidence="5 10" id="KW-0566">Pantothenate biosynthesis</keyword>
<name>A0ABT1R5J9_9HYPH</name>
<dbReference type="Gene3D" id="3.40.50.720">
    <property type="entry name" value="NAD(P)-binding Rossmann-like Domain"/>
    <property type="match status" value="1"/>
</dbReference>
<evidence type="ECO:0000256" key="3">
    <source>
        <dbReference type="ARBA" id="ARBA00013014"/>
    </source>
</evidence>
<dbReference type="PANTHER" id="PTHR21708:SF26">
    <property type="entry name" value="2-DEHYDROPANTOATE 2-REDUCTASE"/>
    <property type="match status" value="1"/>
</dbReference>
<evidence type="ECO:0000259" key="11">
    <source>
        <dbReference type="Pfam" id="PF02558"/>
    </source>
</evidence>
<dbReference type="EC" id="1.1.1.169" evidence="3 10"/>
<dbReference type="InterPro" id="IPR008927">
    <property type="entry name" value="6-PGluconate_DH-like_C_sf"/>
</dbReference>
<dbReference type="Pfam" id="PF02558">
    <property type="entry name" value="ApbA"/>
    <property type="match status" value="1"/>
</dbReference>
<keyword evidence="14" id="KW-1185">Reference proteome</keyword>
<evidence type="ECO:0000256" key="7">
    <source>
        <dbReference type="ARBA" id="ARBA00023002"/>
    </source>
</evidence>
<evidence type="ECO:0000256" key="4">
    <source>
        <dbReference type="ARBA" id="ARBA00019465"/>
    </source>
</evidence>
<accession>A0ABT1R5J9</accession>
<comment type="pathway">
    <text evidence="1 10">Cofactor biosynthesis; (R)-pantothenate biosynthesis; (R)-pantoate from 3-methyl-2-oxobutanoate: step 2/2.</text>
</comment>
<dbReference type="InterPro" id="IPR036291">
    <property type="entry name" value="NAD(P)-bd_dom_sf"/>
</dbReference>